<keyword evidence="2" id="KW-1185">Reference proteome</keyword>
<organism evidence="1 2">
    <name type="scientific">Penicillium chrysogenum</name>
    <name type="common">Penicillium notatum</name>
    <dbReference type="NCBI Taxonomy" id="5076"/>
    <lineage>
        <taxon>Eukaryota</taxon>
        <taxon>Fungi</taxon>
        <taxon>Dikarya</taxon>
        <taxon>Ascomycota</taxon>
        <taxon>Pezizomycotina</taxon>
        <taxon>Eurotiomycetes</taxon>
        <taxon>Eurotiomycetidae</taxon>
        <taxon>Eurotiales</taxon>
        <taxon>Aspergillaceae</taxon>
        <taxon>Penicillium</taxon>
        <taxon>Penicillium chrysogenum species complex</taxon>
    </lineage>
</organism>
<reference evidence="1 2" key="1">
    <citation type="journal article" date="2023" name="IMA Fungus">
        <title>Comparative genomic study of the Penicillium genus elucidates a diverse pangenome and 15 lateral gene transfer events.</title>
        <authorList>
            <person name="Petersen C."/>
            <person name="Sorensen T."/>
            <person name="Nielsen M.R."/>
            <person name="Sondergaard T.E."/>
            <person name="Sorensen J.L."/>
            <person name="Fitzpatrick D.A."/>
            <person name="Frisvad J.C."/>
            <person name="Nielsen K.L."/>
        </authorList>
    </citation>
    <scope>NUCLEOTIDE SEQUENCE [LARGE SCALE GENOMIC DNA]</scope>
    <source>
        <strain evidence="1 2">IBT 3361</strain>
    </source>
</reference>
<dbReference type="Proteomes" id="UP001220256">
    <property type="component" value="Unassembled WGS sequence"/>
</dbReference>
<proteinExistence type="predicted"/>
<dbReference type="EMBL" id="JAPVEB010000008">
    <property type="protein sequence ID" value="KAJ5260399.1"/>
    <property type="molecule type" value="Genomic_DNA"/>
</dbReference>
<gene>
    <name evidence="1" type="ORF">N7505_009780</name>
</gene>
<name>A0ABQ8W8X8_PENCH</name>
<sequence length="131" mass="14931">MALSYLKSETSTAHTLSSAIPSSFTLQAFLRRFDHGTFGPLISLRGFHPYLRANVPIEETTKQPAQSSHNATTPPLKYHIRGWYPEYREYTKANYRQINRPERHDGFGNAMNKLSGGDWVSQNFPDEGENI</sequence>
<comment type="caution">
    <text evidence="1">The sequence shown here is derived from an EMBL/GenBank/DDBJ whole genome shotgun (WGS) entry which is preliminary data.</text>
</comment>
<accession>A0ABQ8W8X8</accession>
<protein>
    <submittedName>
        <fullName evidence="1">Uncharacterized protein</fullName>
    </submittedName>
</protein>
<evidence type="ECO:0000313" key="2">
    <source>
        <dbReference type="Proteomes" id="UP001220256"/>
    </source>
</evidence>
<evidence type="ECO:0000313" key="1">
    <source>
        <dbReference type="EMBL" id="KAJ5260399.1"/>
    </source>
</evidence>